<name>A0A2M6WBY8_9BACT</name>
<dbReference type="InterPro" id="IPR005269">
    <property type="entry name" value="LOG"/>
</dbReference>
<dbReference type="Proteomes" id="UP000230543">
    <property type="component" value="Unassembled WGS sequence"/>
</dbReference>
<keyword evidence="1" id="KW-0203">Cytokinin biosynthesis</keyword>
<evidence type="ECO:0000313" key="2">
    <source>
        <dbReference type="EMBL" id="PIT90302.1"/>
    </source>
</evidence>
<protein>
    <recommendedName>
        <fullName evidence="1">Cytokinin riboside 5'-monophosphate phosphoribohydrolase</fullName>
        <ecNumber evidence="1">3.2.2.n1</ecNumber>
    </recommendedName>
</protein>
<dbReference type="SUPFAM" id="SSF102405">
    <property type="entry name" value="MCP/YpsA-like"/>
    <property type="match status" value="1"/>
</dbReference>
<evidence type="ECO:0000256" key="1">
    <source>
        <dbReference type="RuleBase" id="RU363015"/>
    </source>
</evidence>
<dbReference type="PANTHER" id="PTHR43393">
    <property type="entry name" value="CYTOKININ RIBOSIDE 5'-MONOPHOSPHATE PHOSPHORIBOHYDROLASE"/>
    <property type="match status" value="1"/>
</dbReference>
<comment type="similarity">
    <text evidence="1">Belongs to the LOG family.</text>
</comment>
<dbReference type="GO" id="GO:0005829">
    <property type="term" value="C:cytosol"/>
    <property type="evidence" value="ECO:0007669"/>
    <property type="project" value="TreeGrafter"/>
</dbReference>
<dbReference type="Pfam" id="PF03641">
    <property type="entry name" value="Lysine_decarbox"/>
    <property type="match status" value="1"/>
</dbReference>
<dbReference type="Gene3D" id="3.40.50.450">
    <property type="match status" value="1"/>
</dbReference>
<proteinExistence type="inferred from homology"/>
<dbReference type="NCBIfam" id="TIGR00730">
    <property type="entry name" value="Rossman fold protein, TIGR00730 family"/>
    <property type="match status" value="1"/>
</dbReference>
<accession>A0A2M6WBY8</accession>
<reference evidence="3" key="1">
    <citation type="submission" date="2017-09" db="EMBL/GenBank/DDBJ databases">
        <title>Depth-based differentiation of microbial function through sediment-hosted aquifers and enrichment of novel symbionts in the deep terrestrial subsurface.</title>
        <authorList>
            <person name="Probst A.J."/>
            <person name="Ladd B."/>
            <person name="Jarett J.K."/>
            <person name="Geller-Mcgrath D.E."/>
            <person name="Sieber C.M.K."/>
            <person name="Emerson J.B."/>
            <person name="Anantharaman K."/>
            <person name="Thomas B.C."/>
            <person name="Malmstrom R."/>
            <person name="Stieglmeier M."/>
            <person name="Klingl A."/>
            <person name="Woyke T."/>
            <person name="Ryan C.M."/>
            <person name="Banfield J.F."/>
        </authorList>
    </citation>
    <scope>NUCLEOTIDE SEQUENCE [LARGE SCALE GENOMIC DNA]</scope>
</reference>
<dbReference type="GO" id="GO:0009691">
    <property type="term" value="P:cytokinin biosynthetic process"/>
    <property type="evidence" value="ECO:0007669"/>
    <property type="project" value="UniProtKB-UniRule"/>
</dbReference>
<dbReference type="EC" id="3.2.2.n1" evidence="1"/>
<keyword evidence="1" id="KW-0378">Hydrolase</keyword>
<dbReference type="AlphaFoldDB" id="A0A2M6WBY8"/>
<organism evidence="2 3">
    <name type="scientific">Candidatus Komeilibacteria bacterium CG10_big_fil_rev_8_21_14_0_10_41_13</name>
    <dbReference type="NCBI Taxonomy" id="1974476"/>
    <lineage>
        <taxon>Bacteria</taxon>
        <taxon>Candidatus Komeiliibacteriota</taxon>
    </lineage>
</organism>
<comment type="caution">
    <text evidence="2">The sequence shown here is derived from an EMBL/GenBank/DDBJ whole genome shotgun (WGS) entry which is preliminary data.</text>
</comment>
<dbReference type="InterPro" id="IPR052341">
    <property type="entry name" value="LOG_family_nucleotidases"/>
</dbReference>
<dbReference type="EMBL" id="PFBO01000106">
    <property type="protein sequence ID" value="PIT90302.1"/>
    <property type="molecule type" value="Genomic_DNA"/>
</dbReference>
<sequence>MDKRKNNLAKKFSPRSQSVLNDNEVAQSAWRVFKIMGEFVSGFEFLNTYDAAATFFGSARLKPSNKFYQEAEKLGRDLAQLGFAIITGGGPGIMEAGNKGAYQSGGVSVGFNIQLPSEQRSNQYITSGKAFNYFFIRKVMMSYASELYIFFPGGFGTLDEFFEILTLVQTKKICKLPIILIDKGFWQPLLDWHRKTLYQENKTVSKEDLELYHLVNDADEALAHIKKLIKNNQIQAKELPVEYSEGLNIQKVEK</sequence>
<evidence type="ECO:0000313" key="3">
    <source>
        <dbReference type="Proteomes" id="UP000230543"/>
    </source>
</evidence>
<dbReference type="PANTHER" id="PTHR43393:SF3">
    <property type="entry name" value="LYSINE DECARBOXYLASE-LIKE PROTEIN"/>
    <property type="match status" value="1"/>
</dbReference>
<dbReference type="GO" id="GO:0016787">
    <property type="term" value="F:hydrolase activity"/>
    <property type="evidence" value="ECO:0007669"/>
    <property type="project" value="UniProtKB-KW"/>
</dbReference>
<dbReference type="InterPro" id="IPR031100">
    <property type="entry name" value="LOG_fam"/>
</dbReference>
<gene>
    <name evidence="2" type="ORF">COU22_02910</name>
</gene>